<proteinExistence type="predicted"/>
<gene>
    <name evidence="1" type="ORF">QAD02_018826</name>
</gene>
<keyword evidence="2" id="KW-1185">Reference proteome</keyword>
<reference evidence="1" key="1">
    <citation type="submission" date="2023-04" db="EMBL/GenBank/DDBJ databases">
        <title>A chromosome-level genome assembly of the parasitoid wasp Eretmocerus hayati.</title>
        <authorList>
            <person name="Zhong Y."/>
            <person name="Liu S."/>
            <person name="Liu Y."/>
        </authorList>
    </citation>
    <scope>NUCLEOTIDE SEQUENCE</scope>
    <source>
        <strain evidence="1">ZJU_SS_LIU_2023</strain>
    </source>
</reference>
<evidence type="ECO:0000313" key="1">
    <source>
        <dbReference type="EMBL" id="KAJ8683034.1"/>
    </source>
</evidence>
<organism evidence="1 2">
    <name type="scientific">Eretmocerus hayati</name>
    <dbReference type="NCBI Taxonomy" id="131215"/>
    <lineage>
        <taxon>Eukaryota</taxon>
        <taxon>Metazoa</taxon>
        <taxon>Ecdysozoa</taxon>
        <taxon>Arthropoda</taxon>
        <taxon>Hexapoda</taxon>
        <taxon>Insecta</taxon>
        <taxon>Pterygota</taxon>
        <taxon>Neoptera</taxon>
        <taxon>Endopterygota</taxon>
        <taxon>Hymenoptera</taxon>
        <taxon>Apocrita</taxon>
        <taxon>Proctotrupomorpha</taxon>
        <taxon>Chalcidoidea</taxon>
        <taxon>Aphelinidae</taxon>
        <taxon>Aphelininae</taxon>
        <taxon>Eretmocerus</taxon>
    </lineage>
</organism>
<name>A0ACC2PHG1_9HYME</name>
<comment type="caution">
    <text evidence="1">The sequence shown here is derived from an EMBL/GenBank/DDBJ whole genome shotgun (WGS) entry which is preliminary data.</text>
</comment>
<dbReference type="Proteomes" id="UP001239111">
    <property type="component" value="Chromosome 1"/>
</dbReference>
<evidence type="ECO:0000313" key="2">
    <source>
        <dbReference type="Proteomes" id="UP001239111"/>
    </source>
</evidence>
<protein>
    <submittedName>
        <fullName evidence="1">Uncharacterized protein</fullName>
    </submittedName>
</protein>
<dbReference type="EMBL" id="CM056741">
    <property type="protein sequence ID" value="KAJ8683034.1"/>
    <property type="molecule type" value="Genomic_DNA"/>
</dbReference>
<accession>A0ACC2PHG1</accession>
<sequence length="599" mass="66063">MFTSAITVQPSRPNNLISKTTQVNPDTSRMMDSILITRARSEMLQILDAGLSSVMPIALVRDKVSLSEDGTELLLKVGDDDEQQSRPLGERVVMVGFGKAVAGMACTLAELLGPRLVRCVLSVPRIELGRYRGPDTDNDVLPRFRQMRDAQVAAVQALARTGSVEILEGAENNQPDESSLAATERIIELVRDLGDKDSLLVLVSGGGSALLCRPVEPLGLEQKRQLCLQLQNAGASISELNRVRKRLSDVKGGGLARIAYPAKVTTLLLSDVVGDPIDLIASGPTVYTDDSVQEAIDILKKYEIYDSLRADVKEIFSNDPKKMSKASSDKGMVEKGKFKFVENIVIGNNKTGLLAAQQAAEKLNFKCIVLTSFLEGDVKDISYSYAKFTRICCQVLEKHLVSENDFIEKVRQETDFPNLDSDKLSELFQVLSALREDETLLILAGGEPTVTVTGDGKGGRNQELSLRFSLDWLAEISKYPVLARYFVMFLSVGSDGQDGPTDAAGAFGLPNFRPELDEMYQSLVSQKKLSEDKAQLEALDNRLRELENLLPENVLKRNDSYHFFSSYNSGKNLLKFGLSGTNVMDFHFLYLRRRGCHCS</sequence>